<name>A0A1T0AWN0_9PAST</name>
<dbReference type="EMBL" id="MUYB01000041">
    <property type="protein sequence ID" value="OOS01861.1"/>
    <property type="molecule type" value="Genomic_DNA"/>
</dbReference>
<organism evidence="1 2">
    <name type="scientific">[Haemophilus] felis</name>
    <dbReference type="NCBI Taxonomy" id="123822"/>
    <lineage>
        <taxon>Bacteria</taxon>
        <taxon>Pseudomonadati</taxon>
        <taxon>Pseudomonadota</taxon>
        <taxon>Gammaproteobacteria</taxon>
        <taxon>Pasteurellales</taxon>
        <taxon>Pasteurellaceae</taxon>
    </lineage>
</organism>
<evidence type="ECO:0000313" key="2">
    <source>
        <dbReference type="Proteomes" id="UP000190023"/>
    </source>
</evidence>
<dbReference type="InterPro" id="IPR007833">
    <property type="entry name" value="Capsule_polysaccharide_synth"/>
</dbReference>
<dbReference type="STRING" id="123822.B0188_09270"/>
<dbReference type="AlphaFoldDB" id="A0A1T0AWN0"/>
<proteinExistence type="predicted"/>
<accession>A0A1T0AWN0</accession>
<dbReference type="GO" id="GO:0000271">
    <property type="term" value="P:polysaccharide biosynthetic process"/>
    <property type="evidence" value="ECO:0007669"/>
    <property type="project" value="InterPro"/>
</dbReference>
<protein>
    <submittedName>
        <fullName evidence="1">Capsule biosynthesis protein</fullName>
    </submittedName>
</protein>
<dbReference type="Pfam" id="PF05159">
    <property type="entry name" value="Capsule_synth"/>
    <property type="match status" value="1"/>
</dbReference>
<dbReference type="OrthoDB" id="9794206at2"/>
<reference evidence="1 2" key="1">
    <citation type="submission" date="2017-02" db="EMBL/GenBank/DDBJ databases">
        <title>Draft genome sequence of Haemophilus felis CCUG 31170 type strain.</title>
        <authorList>
            <person name="Engstrom-Jakobsson H."/>
            <person name="Salva-Serra F."/>
            <person name="Thorell K."/>
            <person name="Gonzales-Siles L."/>
            <person name="Karlsson R."/>
            <person name="Boulund F."/>
            <person name="Engstrand L."/>
            <person name="Kristiansson E."/>
            <person name="Moore E."/>
        </authorList>
    </citation>
    <scope>NUCLEOTIDE SEQUENCE [LARGE SCALE GENOMIC DNA]</scope>
    <source>
        <strain evidence="1 2">CCUG 31170</strain>
    </source>
</reference>
<gene>
    <name evidence="1" type="ORF">B0188_09270</name>
</gene>
<evidence type="ECO:0000313" key="1">
    <source>
        <dbReference type="EMBL" id="OOS01861.1"/>
    </source>
</evidence>
<comment type="caution">
    <text evidence="1">The sequence shown here is derived from an EMBL/GenBank/DDBJ whole genome shotgun (WGS) entry which is preliminary data.</text>
</comment>
<sequence length="404" mass="47204">MYNLASLSSSKNILLLQSPIGSFFYQLGKWLSKEGSCSVYKLNFNAGDRYFYPSNTPNTFDYTASKQEFCSFLANFVEKYQIQAIVCFGDTRPYHRIAKQFCLDNPNVQFWAFEEGYFRPDYITLGKDGVNDFSTLPRNADFFLAEAKKLPEPIPPKPLASGFLPMAKLATKYYLYANWHKKDYPNYEHHRRLDISYYVKLWLKSGLKRVYYYLRDRRFGKKVEQGKLDDFFIVPLQVYDDSQVKYHCDYPDVSAFLAEVLESFANFAPKNMNLIVKHHPMDRGFLDYGSVIEQYKKQYPNLAQRVYYIHDVPMPIFLRRAKGMVTLNSTSGISGLLHNIPVITLGRANYDFPGMTYQGDLNDFWCNTTPPNKEVFDAYRKFHLNVTHINGSYYNKVIWPDIKD</sequence>
<dbReference type="GO" id="GO:0015774">
    <property type="term" value="P:polysaccharide transport"/>
    <property type="evidence" value="ECO:0007669"/>
    <property type="project" value="InterPro"/>
</dbReference>
<dbReference type="Proteomes" id="UP000190023">
    <property type="component" value="Unassembled WGS sequence"/>
</dbReference>
<dbReference type="CDD" id="cd16441">
    <property type="entry name" value="beta_Kdo_transferase_KpsS"/>
    <property type="match status" value="1"/>
</dbReference>
<keyword evidence="2" id="KW-1185">Reference proteome</keyword>